<evidence type="ECO:0000313" key="6">
    <source>
        <dbReference type="Proteomes" id="UP000027982"/>
    </source>
</evidence>
<proteinExistence type="predicted"/>
<keyword evidence="3" id="KW-0804">Transcription</keyword>
<dbReference type="InterPro" id="IPR028082">
    <property type="entry name" value="Peripla_BP_I"/>
</dbReference>
<dbReference type="Pfam" id="PF13377">
    <property type="entry name" value="Peripla_BP_3"/>
    <property type="match status" value="1"/>
</dbReference>
<dbReference type="EMBL" id="CP007139">
    <property type="protein sequence ID" value="AIE83891.1"/>
    <property type="molecule type" value="Genomic_DNA"/>
</dbReference>
<dbReference type="Gene3D" id="1.10.260.40">
    <property type="entry name" value="lambda repressor-like DNA-binding domains"/>
    <property type="match status" value="1"/>
</dbReference>
<dbReference type="Gene3D" id="3.40.50.2300">
    <property type="match status" value="2"/>
</dbReference>
<dbReference type="HOGENOM" id="CLU_037628_6_1_0"/>
<dbReference type="SUPFAM" id="SSF47413">
    <property type="entry name" value="lambda repressor-like DNA-binding domains"/>
    <property type="match status" value="1"/>
</dbReference>
<organism evidence="5 6">
    <name type="scientific">Fimbriimonas ginsengisoli Gsoil 348</name>
    <dbReference type="NCBI Taxonomy" id="661478"/>
    <lineage>
        <taxon>Bacteria</taxon>
        <taxon>Bacillati</taxon>
        <taxon>Armatimonadota</taxon>
        <taxon>Fimbriimonadia</taxon>
        <taxon>Fimbriimonadales</taxon>
        <taxon>Fimbriimonadaceae</taxon>
        <taxon>Fimbriimonas</taxon>
    </lineage>
</organism>
<dbReference type="STRING" id="661478.OP10G_0523"/>
<dbReference type="AlphaFoldDB" id="A0A068NK64"/>
<evidence type="ECO:0000313" key="5">
    <source>
        <dbReference type="EMBL" id="AIE83891.1"/>
    </source>
</evidence>
<dbReference type="InterPro" id="IPR010982">
    <property type="entry name" value="Lambda_DNA-bd_dom_sf"/>
</dbReference>
<evidence type="ECO:0000256" key="3">
    <source>
        <dbReference type="ARBA" id="ARBA00023163"/>
    </source>
</evidence>
<protein>
    <submittedName>
        <fullName evidence="5">Periplasmic binding protein/LacI transcriptional regulator</fullName>
    </submittedName>
</protein>
<dbReference type="PANTHER" id="PTHR30146">
    <property type="entry name" value="LACI-RELATED TRANSCRIPTIONAL REPRESSOR"/>
    <property type="match status" value="1"/>
</dbReference>
<feature type="domain" description="HTH lacI-type" evidence="4">
    <location>
        <begin position="3"/>
        <end position="58"/>
    </location>
</feature>
<dbReference type="Proteomes" id="UP000027982">
    <property type="component" value="Chromosome"/>
</dbReference>
<dbReference type="SUPFAM" id="SSF53822">
    <property type="entry name" value="Periplasmic binding protein-like I"/>
    <property type="match status" value="1"/>
</dbReference>
<evidence type="ECO:0000256" key="1">
    <source>
        <dbReference type="ARBA" id="ARBA00023015"/>
    </source>
</evidence>
<dbReference type="SMART" id="SM00354">
    <property type="entry name" value="HTH_LACI"/>
    <property type="match status" value="1"/>
</dbReference>
<sequence>MAATIKDLARKLNLSTSTISYALNNGPKPVSEEVRVRVFEAAREMGYRTNRLAQSLASRRTNTIGVVLPCTVRDVILAPFVHLALNGIVNAAEETHLDVALLTAYDRTDPTQYIDLAKDSRVDGVIYLVPRIATSMPSPGTPLAIVSSSACGVEPAFIADNAGGIREAVRHLISLGHRRIGHIRGSYRTTDGDEREDAYRAEMAAHGLPVDPRHVECGDFLAEPGAEAARKILDAPLRPTAILCANDESARGLYAVCRERGIRIPEDLSVIGFDDSATAEQLRPQLTSVRQPIEEMSFAAFLAVVAQARGEFASGRQFATGLVMRGSTAPPKENVS</sequence>
<dbReference type="CDD" id="cd06267">
    <property type="entry name" value="PBP1_LacI_sugar_binding-like"/>
    <property type="match status" value="1"/>
</dbReference>
<dbReference type="RefSeq" id="WP_025227451.1">
    <property type="nucleotide sequence ID" value="NZ_CP007139.1"/>
</dbReference>
<dbReference type="PANTHER" id="PTHR30146:SF109">
    <property type="entry name" value="HTH-TYPE TRANSCRIPTIONAL REGULATOR GALS"/>
    <property type="match status" value="1"/>
</dbReference>
<dbReference type="KEGG" id="fgi:OP10G_0523"/>
<evidence type="ECO:0000256" key="2">
    <source>
        <dbReference type="ARBA" id="ARBA00023125"/>
    </source>
</evidence>
<keyword evidence="6" id="KW-1185">Reference proteome</keyword>
<gene>
    <name evidence="5" type="ORF">OP10G_0523</name>
</gene>
<dbReference type="GO" id="GO:0003700">
    <property type="term" value="F:DNA-binding transcription factor activity"/>
    <property type="evidence" value="ECO:0007669"/>
    <property type="project" value="TreeGrafter"/>
</dbReference>
<dbReference type="Pfam" id="PF00356">
    <property type="entry name" value="LacI"/>
    <property type="match status" value="1"/>
</dbReference>
<accession>A0A068NK64</accession>
<dbReference type="OrthoDB" id="9784962at2"/>
<reference evidence="5 6" key="1">
    <citation type="journal article" date="2014" name="PLoS ONE">
        <title>The first complete genome sequence of the class fimbriimonadia in the phylum armatimonadetes.</title>
        <authorList>
            <person name="Hu Z.Y."/>
            <person name="Wang Y.Z."/>
            <person name="Im W.T."/>
            <person name="Wang S.Y."/>
            <person name="Zhao G.P."/>
            <person name="Zheng H.J."/>
            <person name="Quan Z.X."/>
        </authorList>
    </citation>
    <scope>NUCLEOTIDE SEQUENCE [LARGE SCALE GENOMIC DNA]</scope>
    <source>
        <strain evidence="5">Gsoil 348</strain>
    </source>
</reference>
<keyword evidence="1" id="KW-0805">Transcription regulation</keyword>
<keyword evidence="2" id="KW-0238">DNA-binding</keyword>
<dbReference type="InterPro" id="IPR046335">
    <property type="entry name" value="LacI/GalR-like_sensor"/>
</dbReference>
<dbReference type="CDD" id="cd01392">
    <property type="entry name" value="HTH_LacI"/>
    <property type="match status" value="1"/>
</dbReference>
<dbReference type="eggNOG" id="COG1609">
    <property type="taxonomic scope" value="Bacteria"/>
</dbReference>
<dbReference type="InterPro" id="IPR000843">
    <property type="entry name" value="HTH_LacI"/>
</dbReference>
<name>A0A068NK64_FIMGI</name>
<dbReference type="GO" id="GO:0000976">
    <property type="term" value="F:transcription cis-regulatory region binding"/>
    <property type="evidence" value="ECO:0007669"/>
    <property type="project" value="TreeGrafter"/>
</dbReference>
<evidence type="ECO:0000259" key="4">
    <source>
        <dbReference type="PROSITE" id="PS50932"/>
    </source>
</evidence>
<dbReference type="PROSITE" id="PS50932">
    <property type="entry name" value="HTH_LACI_2"/>
    <property type="match status" value="1"/>
</dbReference>